<reference evidence="2 3" key="1">
    <citation type="submission" date="2024-11" db="EMBL/GenBank/DDBJ databases">
        <title>A near-complete genome assembly of Cinchona calisaya.</title>
        <authorList>
            <person name="Lian D.C."/>
            <person name="Zhao X.W."/>
            <person name="Wei L."/>
        </authorList>
    </citation>
    <scope>NUCLEOTIDE SEQUENCE [LARGE SCALE GENOMIC DNA]</scope>
    <source>
        <tissue evidence="2">Nenye</tissue>
    </source>
</reference>
<name>A0ABD3B3T4_9GENT</name>
<accession>A0ABD3B3T4</accession>
<evidence type="ECO:0000256" key="1">
    <source>
        <dbReference type="SAM" id="MobiDB-lite"/>
    </source>
</evidence>
<gene>
    <name evidence="2" type="ORF">ACH5RR_001427</name>
</gene>
<organism evidence="2 3">
    <name type="scientific">Cinchona calisaya</name>
    <dbReference type="NCBI Taxonomy" id="153742"/>
    <lineage>
        <taxon>Eukaryota</taxon>
        <taxon>Viridiplantae</taxon>
        <taxon>Streptophyta</taxon>
        <taxon>Embryophyta</taxon>
        <taxon>Tracheophyta</taxon>
        <taxon>Spermatophyta</taxon>
        <taxon>Magnoliopsida</taxon>
        <taxon>eudicotyledons</taxon>
        <taxon>Gunneridae</taxon>
        <taxon>Pentapetalae</taxon>
        <taxon>asterids</taxon>
        <taxon>lamiids</taxon>
        <taxon>Gentianales</taxon>
        <taxon>Rubiaceae</taxon>
        <taxon>Cinchonoideae</taxon>
        <taxon>Cinchoneae</taxon>
        <taxon>Cinchona</taxon>
    </lineage>
</organism>
<proteinExistence type="predicted"/>
<sequence length="122" mass="13854">MMLNMMTNLTKALENLGRNTVNSITLPAQGILTCDFVEKTIKTAFVQYPCHKVSKSNSLPIRIQGQGIRLILLVTHNPSWRNHPNFSWTNQINVQNPSFQPNQPQSNFSNQVSSPRPYQPPH</sequence>
<keyword evidence="3" id="KW-1185">Reference proteome</keyword>
<evidence type="ECO:0000313" key="2">
    <source>
        <dbReference type="EMBL" id="KAL3538061.1"/>
    </source>
</evidence>
<feature type="compositionally biased region" description="Low complexity" evidence="1">
    <location>
        <begin position="93"/>
        <end position="115"/>
    </location>
</feature>
<comment type="caution">
    <text evidence="2">The sequence shown here is derived from an EMBL/GenBank/DDBJ whole genome shotgun (WGS) entry which is preliminary data.</text>
</comment>
<evidence type="ECO:0000313" key="3">
    <source>
        <dbReference type="Proteomes" id="UP001630127"/>
    </source>
</evidence>
<protein>
    <submittedName>
        <fullName evidence="2">Uncharacterized protein</fullName>
    </submittedName>
</protein>
<dbReference type="AlphaFoldDB" id="A0ABD3B3T4"/>
<dbReference type="EMBL" id="JBJUIK010000001">
    <property type="protein sequence ID" value="KAL3538061.1"/>
    <property type="molecule type" value="Genomic_DNA"/>
</dbReference>
<dbReference type="Proteomes" id="UP001630127">
    <property type="component" value="Unassembled WGS sequence"/>
</dbReference>
<feature type="region of interest" description="Disordered" evidence="1">
    <location>
        <begin position="91"/>
        <end position="122"/>
    </location>
</feature>